<comment type="caution">
    <text evidence="3">The sequence shown here is derived from an EMBL/GenBank/DDBJ whole genome shotgun (WGS) entry which is preliminary data.</text>
</comment>
<accession>A0A563E147</accession>
<name>A0A563E147_9MICO</name>
<dbReference type="EMBL" id="VCQV01000013">
    <property type="protein sequence ID" value="TWP36258.1"/>
    <property type="molecule type" value="Genomic_DNA"/>
</dbReference>
<gene>
    <name evidence="3" type="ORF">FGL98_11160</name>
</gene>
<protein>
    <submittedName>
        <fullName evidence="3">Polyketide cyclase</fullName>
    </submittedName>
</protein>
<organism evidence="3 4">
    <name type="scientific">Leekyejoonella antrihumi</name>
    <dbReference type="NCBI Taxonomy" id="1660198"/>
    <lineage>
        <taxon>Bacteria</taxon>
        <taxon>Bacillati</taxon>
        <taxon>Actinomycetota</taxon>
        <taxon>Actinomycetes</taxon>
        <taxon>Micrococcales</taxon>
        <taxon>Dermacoccaceae</taxon>
        <taxon>Leekyejoonella</taxon>
    </lineage>
</organism>
<dbReference type="InterPro" id="IPR023393">
    <property type="entry name" value="START-like_dom_sf"/>
</dbReference>
<reference evidence="3 4" key="2">
    <citation type="submission" date="2019-08" db="EMBL/GenBank/DDBJ databases">
        <title>Jejuicoccus antrihumi gen. nov., sp. nov., a new member of the family Dermacoccaceae isolated from a cave.</title>
        <authorList>
            <person name="Schumann P."/>
            <person name="Kim I.S."/>
        </authorList>
    </citation>
    <scope>NUCLEOTIDE SEQUENCE [LARGE SCALE GENOMIC DNA]</scope>
    <source>
        <strain evidence="3 4">C5-26</strain>
    </source>
</reference>
<dbReference type="SUPFAM" id="SSF55961">
    <property type="entry name" value="Bet v1-like"/>
    <property type="match status" value="1"/>
</dbReference>
<sequence length="153" mass="17083">MEFGTIEREMYIDATPDIVFEVVSRPEHVKKWWPDDARYEAVPGAVGEIVFGDAEGGGQAVALSVVDVQPPWRFAFRWTQPADETAAEGNSLLVTFELTAAGDGTLLRFNETGFREMGWEAAVLEEQYNDHLNGWDYFLPRLAPCVAALDVRS</sequence>
<dbReference type="OrthoDB" id="9803476at2"/>
<dbReference type="Pfam" id="PF08327">
    <property type="entry name" value="AHSA1"/>
    <property type="match status" value="1"/>
</dbReference>
<dbReference type="Gene3D" id="3.30.530.20">
    <property type="match status" value="1"/>
</dbReference>
<reference evidence="3 4" key="1">
    <citation type="submission" date="2019-05" db="EMBL/GenBank/DDBJ databases">
        <authorList>
            <person name="Lee S.D."/>
        </authorList>
    </citation>
    <scope>NUCLEOTIDE SEQUENCE [LARGE SCALE GENOMIC DNA]</scope>
    <source>
        <strain evidence="3 4">C5-26</strain>
    </source>
</reference>
<evidence type="ECO:0000313" key="4">
    <source>
        <dbReference type="Proteomes" id="UP000320244"/>
    </source>
</evidence>
<evidence type="ECO:0000259" key="2">
    <source>
        <dbReference type="Pfam" id="PF08327"/>
    </source>
</evidence>
<comment type="similarity">
    <text evidence="1">Belongs to the AHA1 family.</text>
</comment>
<dbReference type="AlphaFoldDB" id="A0A563E147"/>
<keyword evidence="4" id="KW-1185">Reference proteome</keyword>
<dbReference type="Proteomes" id="UP000320244">
    <property type="component" value="Unassembled WGS sequence"/>
</dbReference>
<dbReference type="CDD" id="cd08898">
    <property type="entry name" value="SRPBCC_CalC_Aha1-like_5"/>
    <property type="match status" value="1"/>
</dbReference>
<evidence type="ECO:0000256" key="1">
    <source>
        <dbReference type="ARBA" id="ARBA00006817"/>
    </source>
</evidence>
<feature type="domain" description="Activator of Hsp90 ATPase homologue 1/2-like C-terminal" evidence="2">
    <location>
        <begin position="13"/>
        <end position="144"/>
    </location>
</feature>
<dbReference type="InterPro" id="IPR013538">
    <property type="entry name" value="ASHA1/2-like_C"/>
</dbReference>
<proteinExistence type="inferred from homology"/>
<evidence type="ECO:0000313" key="3">
    <source>
        <dbReference type="EMBL" id="TWP36258.1"/>
    </source>
</evidence>